<keyword evidence="3" id="KW-1185">Reference proteome</keyword>
<reference evidence="4" key="1">
    <citation type="submission" date="2017-02" db="UniProtKB">
        <authorList>
            <consortium name="WormBaseParasite"/>
        </authorList>
    </citation>
    <scope>IDENTIFICATION</scope>
</reference>
<dbReference type="SMART" id="SM00268">
    <property type="entry name" value="ACTIN"/>
    <property type="match status" value="1"/>
</dbReference>
<dbReference type="OrthoDB" id="337660at2759"/>
<name>A0A0N4VKT0_ENTVE</name>
<dbReference type="AlphaFoldDB" id="A0A0N4VKT0"/>
<comment type="similarity">
    <text evidence="1">Belongs to the actin family.</text>
</comment>
<reference evidence="2 3" key="2">
    <citation type="submission" date="2018-10" db="EMBL/GenBank/DDBJ databases">
        <authorList>
            <consortium name="Pathogen Informatics"/>
        </authorList>
    </citation>
    <scope>NUCLEOTIDE SEQUENCE [LARGE SCALE GENOMIC DNA]</scope>
</reference>
<dbReference type="EMBL" id="UXUI01011184">
    <property type="protein sequence ID" value="VDD96025.1"/>
    <property type="molecule type" value="Genomic_DNA"/>
</dbReference>
<dbReference type="Pfam" id="PF00022">
    <property type="entry name" value="Actin"/>
    <property type="match status" value="1"/>
</dbReference>
<evidence type="ECO:0000313" key="4">
    <source>
        <dbReference type="WBParaSite" id="EVEC_0001146801-mRNA-1"/>
    </source>
</evidence>
<gene>
    <name evidence="2" type="ORF">EVEC_LOCUS10776</name>
</gene>
<evidence type="ECO:0000256" key="1">
    <source>
        <dbReference type="RuleBase" id="RU000487"/>
    </source>
</evidence>
<dbReference type="PANTHER" id="PTHR11937">
    <property type="entry name" value="ACTIN"/>
    <property type="match status" value="1"/>
</dbReference>
<dbReference type="Gene3D" id="3.90.640.10">
    <property type="entry name" value="Actin, Chain A, domain 4"/>
    <property type="match status" value="1"/>
</dbReference>
<proteinExistence type="inferred from homology"/>
<accession>A0A0N4VKT0</accession>
<protein>
    <submittedName>
        <fullName evidence="4">Actin-related protein 10</fullName>
    </submittedName>
</protein>
<dbReference type="SUPFAM" id="SSF53067">
    <property type="entry name" value="Actin-like ATPase domain"/>
    <property type="match status" value="2"/>
</dbReference>
<dbReference type="InterPro" id="IPR004000">
    <property type="entry name" value="Actin"/>
</dbReference>
<dbReference type="WBParaSite" id="EVEC_0001146801-mRNA-1">
    <property type="protein sequence ID" value="EVEC_0001146801-mRNA-1"/>
    <property type="gene ID" value="EVEC_0001146801"/>
</dbReference>
<dbReference type="CDD" id="cd10207">
    <property type="entry name" value="ASKHA_NBD_Arp10"/>
    <property type="match status" value="1"/>
</dbReference>
<dbReference type="Gene3D" id="3.30.420.40">
    <property type="match status" value="2"/>
</dbReference>
<sequence length="409" mass="45753">MAETPTAGSPRLSRGRRYVPMNVGRFEPIDNRQALVIEIGNRFTKVGCAGEYLPQAIIRTEVSSCKGKMFPVFEKNRDETEQYRYIVRHLLITPKDRRLVIVESVMSPTAERNLLAKALFEAFEVASVLFAPSHLLATFPYGTKTALVIDIGYKETLILPIIEGVTVLNAWEVSSVGGRRIEERALDLLRKHGRIITCKGTTREINDDDVAIFAKNRTVEDVVVRCCFVTSFDRSGQQASSEGVGPGGDAAEGPAEIQLRHGDEILVVPGYVREFVAEVLFDYNEDEKSLPQLILDCVLKCSIDCRRKLLESLILTGGSARMKGLYARLKDELKQMVKSPDRSYASKLGNIDSFKFYLYPNTPLEMIANWLGGSMFGALEVLQYRSTSRDDWTARKTIPDWTNVVVQGA</sequence>
<dbReference type="InterPro" id="IPR043129">
    <property type="entry name" value="ATPase_NBD"/>
</dbReference>
<dbReference type="STRING" id="51028.A0A0N4VKT0"/>
<dbReference type="Proteomes" id="UP000274131">
    <property type="component" value="Unassembled WGS sequence"/>
</dbReference>
<evidence type="ECO:0000313" key="3">
    <source>
        <dbReference type="Proteomes" id="UP000274131"/>
    </source>
</evidence>
<organism evidence="4">
    <name type="scientific">Enterobius vermicularis</name>
    <name type="common">Human pinworm</name>
    <dbReference type="NCBI Taxonomy" id="51028"/>
    <lineage>
        <taxon>Eukaryota</taxon>
        <taxon>Metazoa</taxon>
        <taxon>Ecdysozoa</taxon>
        <taxon>Nematoda</taxon>
        <taxon>Chromadorea</taxon>
        <taxon>Rhabditida</taxon>
        <taxon>Spirurina</taxon>
        <taxon>Oxyuridomorpha</taxon>
        <taxon>Oxyuroidea</taxon>
        <taxon>Oxyuridae</taxon>
        <taxon>Enterobius</taxon>
    </lineage>
</organism>
<evidence type="ECO:0000313" key="2">
    <source>
        <dbReference type="EMBL" id="VDD96025.1"/>
    </source>
</evidence>